<keyword evidence="3" id="KW-0554">One-carbon metabolism</keyword>
<organism evidence="9 10">
    <name type="scientific">Rotaria sordida</name>
    <dbReference type="NCBI Taxonomy" id="392033"/>
    <lineage>
        <taxon>Eukaryota</taxon>
        <taxon>Metazoa</taxon>
        <taxon>Spiralia</taxon>
        <taxon>Gnathifera</taxon>
        <taxon>Rotifera</taxon>
        <taxon>Eurotatoria</taxon>
        <taxon>Bdelloidea</taxon>
        <taxon>Philodinida</taxon>
        <taxon>Philodinidae</taxon>
        <taxon>Rotaria</taxon>
    </lineage>
</organism>
<dbReference type="InterPro" id="IPR036291">
    <property type="entry name" value="NAD(P)-bd_dom_sf"/>
</dbReference>
<dbReference type="Proteomes" id="UP000663874">
    <property type="component" value="Unassembled WGS sequence"/>
</dbReference>
<evidence type="ECO:0000313" key="6">
    <source>
        <dbReference type="EMBL" id="CAF0983989.1"/>
    </source>
</evidence>
<gene>
    <name evidence="9" type="ORF">FNK824_LOCUS5392</name>
    <name evidence="8" type="ORF">OTI717_LOCUS8565</name>
    <name evidence="6" type="ORF">RFH988_LOCUS13292</name>
    <name evidence="7" type="ORF">SEV965_LOCUS11754</name>
</gene>
<dbReference type="Proteomes" id="UP000663882">
    <property type="component" value="Unassembled WGS sequence"/>
</dbReference>
<keyword evidence="4" id="KW-0520">NAD</keyword>
<sequence>MVLGYQIFVSATGSTGLIRSEHTMEMRDMAILCNIGSEQTEIDVVWLKANAVKIENVKPQVDIYHLPSGRAIILPADGHVVNLSCAHGNPSFVMSNSFSNQILAQIQLFTKKGQYSVGIHTLPKTLDEEVALAHLDYLGVKLEKLTETQSIYLDLHPNRLFKPEYYRY</sequence>
<evidence type="ECO:0000259" key="5">
    <source>
        <dbReference type="SMART" id="SM00997"/>
    </source>
</evidence>
<dbReference type="AlphaFoldDB" id="A0A818QPF8"/>
<dbReference type="GO" id="GO:0006730">
    <property type="term" value="P:one-carbon metabolic process"/>
    <property type="evidence" value="ECO:0007669"/>
    <property type="project" value="UniProtKB-KW"/>
</dbReference>
<evidence type="ECO:0000313" key="10">
    <source>
        <dbReference type="Proteomes" id="UP000663874"/>
    </source>
</evidence>
<reference evidence="9" key="1">
    <citation type="submission" date="2021-02" db="EMBL/GenBank/DDBJ databases">
        <authorList>
            <person name="Nowell W R."/>
        </authorList>
    </citation>
    <scope>NUCLEOTIDE SEQUENCE</scope>
</reference>
<dbReference type="SUPFAM" id="SSF52283">
    <property type="entry name" value="Formate/glycerate dehydrogenase catalytic domain-like"/>
    <property type="match status" value="1"/>
</dbReference>
<dbReference type="Proteomes" id="UP000663889">
    <property type="component" value="Unassembled WGS sequence"/>
</dbReference>
<evidence type="ECO:0000313" key="9">
    <source>
        <dbReference type="EMBL" id="CAF3640006.1"/>
    </source>
</evidence>
<dbReference type="EMBL" id="CAJOBE010000427">
    <property type="protein sequence ID" value="CAF3640006.1"/>
    <property type="molecule type" value="Genomic_DNA"/>
</dbReference>
<evidence type="ECO:0000256" key="3">
    <source>
        <dbReference type="ARBA" id="ARBA00022563"/>
    </source>
</evidence>
<comment type="cofactor">
    <cofactor evidence="1">
        <name>NAD(+)</name>
        <dbReference type="ChEBI" id="CHEBI:57540"/>
    </cofactor>
</comment>
<dbReference type="GO" id="GO:0033353">
    <property type="term" value="P:S-adenosylmethionine cycle"/>
    <property type="evidence" value="ECO:0007669"/>
    <property type="project" value="TreeGrafter"/>
</dbReference>
<dbReference type="EMBL" id="CAJNOO010000581">
    <property type="protein sequence ID" value="CAF0983989.1"/>
    <property type="molecule type" value="Genomic_DNA"/>
</dbReference>
<dbReference type="Proteomes" id="UP000663823">
    <property type="component" value="Unassembled WGS sequence"/>
</dbReference>
<dbReference type="SMART" id="SM00996">
    <property type="entry name" value="AdoHcyase"/>
    <property type="match status" value="1"/>
</dbReference>
<dbReference type="InterPro" id="IPR000043">
    <property type="entry name" value="Adenosylhomocysteinase-like"/>
</dbReference>
<dbReference type="GO" id="GO:0004013">
    <property type="term" value="F:adenosylhomocysteinase activity"/>
    <property type="evidence" value="ECO:0007669"/>
    <property type="project" value="TreeGrafter"/>
</dbReference>
<evidence type="ECO:0000313" key="7">
    <source>
        <dbReference type="EMBL" id="CAF1020099.1"/>
    </source>
</evidence>
<name>A0A818QPF8_9BILA</name>
<protein>
    <recommendedName>
        <fullName evidence="5">S-adenosyl-L-homocysteine hydrolase NAD binding domain-containing protein</fullName>
    </recommendedName>
</protein>
<feature type="domain" description="S-adenosyl-L-homocysteine hydrolase NAD binding" evidence="5">
    <location>
        <begin position="1"/>
        <end position="88"/>
    </location>
</feature>
<dbReference type="Pfam" id="PF05221">
    <property type="entry name" value="AdoHcyase"/>
    <property type="match status" value="1"/>
</dbReference>
<dbReference type="EMBL" id="CAJNOU010000516">
    <property type="protein sequence ID" value="CAF1020099.1"/>
    <property type="molecule type" value="Genomic_DNA"/>
</dbReference>
<evidence type="ECO:0000313" key="8">
    <source>
        <dbReference type="EMBL" id="CAF3636079.1"/>
    </source>
</evidence>
<dbReference type="EMBL" id="CAJOAX010000690">
    <property type="protein sequence ID" value="CAF3636079.1"/>
    <property type="molecule type" value="Genomic_DNA"/>
</dbReference>
<accession>A0A818QPF8</accession>
<dbReference type="SMART" id="SM00997">
    <property type="entry name" value="AdoHcyase_NAD"/>
    <property type="match status" value="1"/>
</dbReference>
<evidence type="ECO:0000256" key="1">
    <source>
        <dbReference type="ARBA" id="ARBA00001911"/>
    </source>
</evidence>
<dbReference type="InterPro" id="IPR042172">
    <property type="entry name" value="Adenosylhomocyst_ase-like_sf"/>
</dbReference>
<dbReference type="OrthoDB" id="10007170at2759"/>
<dbReference type="SUPFAM" id="SSF51735">
    <property type="entry name" value="NAD(P)-binding Rossmann-fold domains"/>
    <property type="match status" value="1"/>
</dbReference>
<evidence type="ECO:0000256" key="2">
    <source>
        <dbReference type="ARBA" id="ARBA00007122"/>
    </source>
</evidence>
<dbReference type="GO" id="GO:0005829">
    <property type="term" value="C:cytosol"/>
    <property type="evidence" value="ECO:0007669"/>
    <property type="project" value="TreeGrafter"/>
</dbReference>
<dbReference type="Gene3D" id="3.40.50.1480">
    <property type="entry name" value="Adenosylhomocysteinase-like"/>
    <property type="match status" value="1"/>
</dbReference>
<dbReference type="PANTHER" id="PTHR23420">
    <property type="entry name" value="ADENOSYLHOMOCYSTEINASE"/>
    <property type="match status" value="1"/>
</dbReference>
<proteinExistence type="inferred from homology"/>
<dbReference type="PANTHER" id="PTHR23420:SF0">
    <property type="entry name" value="ADENOSYLHOMOCYSTEINASE"/>
    <property type="match status" value="1"/>
</dbReference>
<comment type="similarity">
    <text evidence="2">Belongs to the adenosylhomocysteinase family.</text>
</comment>
<dbReference type="InterPro" id="IPR015878">
    <property type="entry name" value="Ado_hCys_hydrolase_NAD-bd"/>
</dbReference>
<comment type="caution">
    <text evidence="9">The sequence shown here is derived from an EMBL/GenBank/DDBJ whole genome shotgun (WGS) entry which is preliminary data.</text>
</comment>
<evidence type="ECO:0000256" key="4">
    <source>
        <dbReference type="ARBA" id="ARBA00023027"/>
    </source>
</evidence>